<comment type="caution">
    <text evidence="12">The sequence shown here is derived from an EMBL/GenBank/DDBJ whole genome shotgun (WGS) entry which is preliminary data.</text>
</comment>
<dbReference type="InterPro" id="IPR005828">
    <property type="entry name" value="MFS_sugar_transport-like"/>
</dbReference>
<proteinExistence type="inferred from homology"/>
<feature type="transmembrane region" description="Helical" evidence="9">
    <location>
        <begin position="335"/>
        <end position="359"/>
    </location>
</feature>
<accession>A0A0J5L8S0</accession>
<dbReference type="Pfam" id="PF00083">
    <property type="entry name" value="Sugar_tr"/>
    <property type="match status" value="1"/>
</dbReference>
<dbReference type="AlphaFoldDB" id="A0A0J5L8S0"/>
<dbReference type="EMBL" id="ABLOKC030000017">
    <property type="protein sequence ID" value="EML1472435.1"/>
    <property type="molecule type" value="Genomic_DNA"/>
</dbReference>
<evidence type="ECO:0000313" key="11">
    <source>
        <dbReference type="EMBL" id="EML1472435.1"/>
    </source>
</evidence>
<dbReference type="EMBL" id="LDZF01000002">
    <property type="protein sequence ID" value="KMK16063.1"/>
    <property type="molecule type" value="Genomic_DNA"/>
</dbReference>
<feature type="transmembrane region" description="Helical" evidence="9">
    <location>
        <begin position="34"/>
        <end position="53"/>
    </location>
</feature>
<reference evidence="12 13" key="1">
    <citation type="submission" date="2015-05" db="EMBL/GenBank/DDBJ databases">
        <title>Genome sequences of Pluralibacter gergoviae.</title>
        <authorList>
            <person name="Greninger A.L."/>
            <person name="Miller S."/>
        </authorList>
    </citation>
    <scope>NUCLEOTIDE SEQUENCE [LARGE SCALE GENOMIC DNA]</scope>
    <source>
        <strain evidence="12 13">JS81F13</strain>
    </source>
</reference>
<keyword evidence="6" id="KW-0769">Symport</keyword>
<dbReference type="PANTHER" id="PTHR43528:SF1">
    <property type="entry name" value="ALPHA-KETOGLUTARATE PERMEASE"/>
    <property type="match status" value="1"/>
</dbReference>
<gene>
    <name evidence="12" type="ORF">ABW06_02245</name>
    <name evidence="11" type="ORF">QEG54_003187</name>
</gene>
<evidence type="ECO:0000256" key="5">
    <source>
        <dbReference type="ARBA" id="ARBA00022692"/>
    </source>
</evidence>
<dbReference type="Gene3D" id="1.20.1250.20">
    <property type="entry name" value="MFS general substrate transporter like domains"/>
    <property type="match status" value="2"/>
</dbReference>
<protein>
    <submittedName>
        <fullName evidence="12">Alpha-ketoglutarate permease</fullName>
    </submittedName>
    <submittedName>
        <fullName evidence="11">MFS transporter</fullName>
    </submittedName>
</protein>
<evidence type="ECO:0000256" key="9">
    <source>
        <dbReference type="SAM" id="Phobius"/>
    </source>
</evidence>
<evidence type="ECO:0000256" key="3">
    <source>
        <dbReference type="ARBA" id="ARBA00022448"/>
    </source>
</evidence>
<name>A0A0J5L8S0_PLUGE</name>
<feature type="transmembrane region" description="Helical" evidence="9">
    <location>
        <begin position="194"/>
        <end position="213"/>
    </location>
</feature>
<dbReference type="InterPro" id="IPR036259">
    <property type="entry name" value="MFS_trans_sf"/>
</dbReference>
<keyword evidence="3" id="KW-0813">Transport</keyword>
<feature type="transmembrane region" description="Helical" evidence="9">
    <location>
        <begin position="371"/>
        <end position="392"/>
    </location>
</feature>
<dbReference type="InterPro" id="IPR051084">
    <property type="entry name" value="H+-coupled_symporters"/>
</dbReference>
<keyword evidence="4" id="KW-1003">Cell membrane</keyword>
<dbReference type="SUPFAM" id="SSF103473">
    <property type="entry name" value="MFS general substrate transporter"/>
    <property type="match status" value="1"/>
</dbReference>
<feature type="transmembrane region" description="Helical" evidence="9">
    <location>
        <begin position="240"/>
        <end position="259"/>
    </location>
</feature>
<feature type="transmembrane region" description="Helical" evidence="9">
    <location>
        <begin position="404"/>
        <end position="422"/>
    </location>
</feature>
<evidence type="ECO:0000256" key="6">
    <source>
        <dbReference type="ARBA" id="ARBA00022847"/>
    </source>
</evidence>
<keyword evidence="8 9" id="KW-0472">Membrane</keyword>
<evidence type="ECO:0000259" key="10">
    <source>
        <dbReference type="PROSITE" id="PS50850"/>
    </source>
</evidence>
<keyword evidence="5 9" id="KW-0812">Transmembrane</keyword>
<dbReference type="GO" id="GO:0005886">
    <property type="term" value="C:plasma membrane"/>
    <property type="evidence" value="ECO:0007669"/>
    <property type="project" value="UniProtKB-SubCell"/>
</dbReference>
<evidence type="ECO:0000313" key="12">
    <source>
        <dbReference type="EMBL" id="KMK16063.1"/>
    </source>
</evidence>
<feature type="transmembrane region" description="Helical" evidence="9">
    <location>
        <begin position="310"/>
        <end position="329"/>
    </location>
</feature>
<dbReference type="FunFam" id="1.20.1250.20:FF:000001">
    <property type="entry name" value="Dicarboxylate MFS transporter"/>
    <property type="match status" value="1"/>
</dbReference>
<reference evidence="11" key="2">
    <citation type="submission" date="2024-02" db="EMBL/GenBank/DDBJ databases">
        <authorList>
            <consortium name="Clinical and Environmental Microbiology Branch: Whole genome sequencing antimicrobial resistance pathogens in the healthcare setting"/>
        </authorList>
    </citation>
    <scope>NUCLEOTIDE SEQUENCE</scope>
    <source>
        <strain evidence="11">2021DK-00143</strain>
    </source>
</reference>
<dbReference type="RefSeq" id="WP_048278053.1">
    <property type="nucleotide sequence ID" value="NZ_CP009450.1"/>
</dbReference>
<keyword evidence="13" id="KW-1185">Reference proteome</keyword>
<dbReference type="PATRIC" id="fig|61647.15.peg.1846"/>
<feature type="transmembrane region" description="Helical" evidence="9">
    <location>
        <begin position="65"/>
        <end position="86"/>
    </location>
</feature>
<feature type="transmembrane region" description="Helical" evidence="9">
    <location>
        <begin position="121"/>
        <end position="142"/>
    </location>
</feature>
<organism evidence="12 13">
    <name type="scientific">Pluralibacter gergoviae</name>
    <name type="common">Enterobacter gergoviae</name>
    <dbReference type="NCBI Taxonomy" id="61647"/>
    <lineage>
        <taxon>Bacteria</taxon>
        <taxon>Pseudomonadati</taxon>
        <taxon>Pseudomonadota</taxon>
        <taxon>Gammaproteobacteria</taxon>
        <taxon>Enterobacterales</taxon>
        <taxon>Enterobacteriaceae</taxon>
        <taxon>Pluralibacter</taxon>
    </lineage>
</organism>
<feature type="transmembrane region" description="Helical" evidence="9">
    <location>
        <begin position="93"/>
        <end position="115"/>
    </location>
</feature>
<evidence type="ECO:0000256" key="4">
    <source>
        <dbReference type="ARBA" id="ARBA00022475"/>
    </source>
</evidence>
<evidence type="ECO:0000256" key="1">
    <source>
        <dbReference type="ARBA" id="ARBA00004651"/>
    </source>
</evidence>
<dbReference type="OrthoDB" id="3690818at2"/>
<evidence type="ECO:0000313" key="13">
    <source>
        <dbReference type="Proteomes" id="UP000036196"/>
    </source>
</evidence>
<evidence type="ECO:0000256" key="2">
    <source>
        <dbReference type="ARBA" id="ARBA00008240"/>
    </source>
</evidence>
<dbReference type="Proteomes" id="UP000036196">
    <property type="component" value="Unassembled WGS sequence"/>
</dbReference>
<feature type="domain" description="Major facilitator superfamily (MFS) profile" evidence="10">
    <location>
        <begin position="22"/>
        <end position="427"/>
    </location>
</feature>
<dbReference type="Pfam" id="PF07690">
    <property type="entry name" value="MFS_1"/>
    <property type="match status" value="1"/>
</dbReference>
<evidence type="ECO:0000256" key="7">
    <source>
        <dbReference type="ARBA" id="ARBA00022989"/>
    </source>
</evidence>
<feature type="transmembrane region" description="Helical" evidence="9">
    <location>
        <begin position="279"/>
        <end position="298"/>
    </location>
</feature>
<dbReference type="PROSITE" id="PS50850">
    <property type="entry name" value="MFS"/>
    <property type="match status" value="1"/>
</dbReference>
<dbReference type="PROSITE" id="PS00217">
    <property type="entry name" value="SUGAR_TRANSPORT_2"/>
    <property type="match status" value="1"/>
</dbReference>
<dbReference type="InterPro" id="IPR020846">
    <property type="entry name" value="MFS_dom"/>
</dbReference>
<feature type="transmembrane region" description="Helical" evidence="9">
    <location>
        <begin position="163"/>
        <end position="188"/>
    </location>
</feature>
<comment type="similarity">
    <text evidence="2">Belongs to the major facilitator superfamily. Metabolite:H+ Symporter (MHS) family (TC 2.A.1.6) family.</text>
</comment>
<dbReference type="STRING" id="61647.LG71_13500"/>
<keyword evidence="7 9" id="KW-1133">Transmembrane helix</keyword>
<sequence>MSRELPVPEGTHVLSNKNRITSIISACAGNLVEWYDFFIYAYTAIYFASLFFPDGNQTTQLMASAGIFAVGFFMRPIGGWIFGYIADNKGRKVAMVLSVFLMCGGSLLIAVMPVYSSIGVAAPALLLVARLMQGLSVGAEYGTGATYISEISRKGTRCFFGSFQYMTIIAGQLLALLTISLLQLLLTAEQMHAWGWRIPFLIGAFSALAVVYVRRHMAETLVAKKSAHTKAGTLRELMKYPRAITVTLFITMGCSLYFYTFTSYMQKYLVLSVGMSPESAGLIMTSALVLFMVVQPLFGALADRIGSRTSMIIFGVLATLFVIPLMTLLRGATDVWSALLLVAAGLLIASFYTPITGVLKADLFPAGIRALGVSLPYAVGNALCGGTAEYVALWTRSQGIESNYFIYVAVMTCLSLIAALLLPNLQKHGWLDGDGKVEDLTQIRSRKPALISDSQN</sequence>
<dbReference type="KEGG" id="pge:LG71_13500"/>
<comment type="subcellular location">
    <subcellularLocation>
        <location evidence="1">Cell membrane</location>
        <topology evidence="1">Multi-pass membrane protein</topology>
    </subcellularLocation>
</comment>
<dbReference type="InterPro" id="IPR011701">
    <property type="entry name" value="MFS"/>
</dbReference>
<dbReference type="eggNOG" id="COG0477">
    <property type="taxonomic scope" value="Bacteria"/>
</dbReference>
<dbReference type="PANTHER" id="PTHR43528">
    <property type="entry name" value="ALPHA-KETOGLUTARATE PERMEASE"/>
    <property type="match status" value="1"/>
</dbReference>
<evidence type="ECO:0000256" key="8">
    <source>
        <dbReference type="ARBA" id="ARBA00023136"/>
    </source>
</evidence>
<dbReference type="GO" id="GO:0015293">
    <property type="term" value="F:symporter activity"/>
    <property type="evidence" value="ECO:0007669"/>
    <property type="project" value="UniProtKB-KW"/>
</dbReference>
<dbReference type="InterPro" id="IPR005829">
    <property type="entry name" value="Sugar_transporter_CS"/>
</dbReference>